<dbReference type="EMBL" id="JACYXI010000014">
    <property type="protein sequence ID" value="MBD8893630.1"/>
    <property type="molecule type" value="Genomic_DNA"/>
</dbReference>
<dbReference type="RefSeq" id="WP_192149810.1">
    <property type="nucleotide sequence ID" value="NZ_JACYXI010000014.1"/>
</dbReference>
<sequence>MIGLPFAMAKSPLFGDGAIAVIPSGLLDGGSGPFSGSALVAFRALISLRAGITSVMVSQPKARHR</sequence>
<evidence type="ECO:0000313" key="2">
    <source>
        <dbReference type="Proteomes" id="UP000632063"/>
    </source>
</evidence>
<organism evidence="1 2">
    <name type="scientific">Roseibium litorale</name>
    <dbReference type="NCBI Taxonomy" id="2803841"/>
    <lineage>
        <taxon>Bacteria</taxon>
        <taxon>Pseudomonadati</taxon>
        <taxon>Pseudomonadota</taxon>
        <taxon>Alphaproteobacteria</taxon>
        <taxon>Hyphomicrobiales</taxon>
        <taxon>Stappiaceae</taxon>
        <taxon>Roseibium</taxon>
    </lineage>
</organism>
<comment type="caution">
    <text evidence="1">The sequence shown here is derived from an EMBL/GenBank/DDBJ whole genome shotgun (WGS) entry which is preliminary data.</text>
</comment>
<protein>
    <submittedName>
        <fullName evidence="1">Uncharacterized protein</fullName>
    </submittedName>
</protein>
<accession>A0ABR9CS13</accession>
<reference evidence="2" key="1">
    <citation type="submission" date="2020-09" db="EMBL/GenBank/DDBJ databases">
        <title>The genome sequence of strain Labrenzia suaedae 4C16A.</title>
        <authorList>
            <person name="Liu Y."/>
        </authorList>
    </citation>
    <scope>NUCLEOTIDE SEQUENCE [LARGE SCALE GENOMIC DNA]</scope>
    <source>
        <strain evidence="2">4C16A</strain>
    </source>
</reference>
<proteinExistence type="predicted"/>
<keyword evidence="2" id="KW-1185">Reference proteome</keyword>
<name>A0ABR9CS13_9HYPH</name>
<dbReference type="Proteomes" id="UP000632063">
    <property type="component" value="Unassembled WGS sequence"/>
</dbReference>
<gene>
    <name evidence="1" type="ORF">IG616_18945</name>
</gene>
<reference evidence="1 2" key="2">
    <citation type="journal article" date="2021" name="Int. J. Syst. Evol. Microbiol.">
        <title>Roseibium litorale sp. nov., isolated from a tidal flat sediment and proposal for the reclassification of Labrenzia polysiphoniae as Roseibium polysiphoniae comb. nov.</title>
        <authorList>
            <person name="Liu Y."/>
            <person name="Pei T."/>
            <person name="Du J."/>
            <person name="Chao M."/>
            <person name="Deng M.R."/>
            <person name="Zhu H."/>
        </authorList>
    </citation>
    <scope>NUCLEOTIDE SEQUENCE [LARGE SCALE GENOMIC DNA]</scope>
    <source>
        <strain evidence="1 2">4C16A</strain>
    </source>
</reference>
<evidence type="ECO:0000313" key="1">
    <source>
        <dbReference type="EMBL" id="MBD8893630.1"/>
    </source>
</evidence>